<dbReference type="GO" id="GO:0033265">
    <property type="term" value="F:choline binding"/>
    <property type="evidence" value="ECO:0007669"/>
    <property type="project" value="InterPro"/>
</dbReference>
<keyword evidence="4" id="KW-1185">Reference proteome</keyword>
<dbReference type="Gene3D" id="3.40.190.10">
    <property type="entry name" value="Periplasmic binding protein-like II"/>
    <property type="match status" value="1"/>
</dbReference>
<feature type="domain" description="ABC-type glycine betaine transport system substrate-binding" evidence="2">
    <location>
        <begin position="39"/>
        <end position="290"/>
    </location>
</feature>
<dbReference type="Gene3D" id="3.40.190.100">
    <property type="entry name" value="Glycine betaine-binding periplasmic protein, domain 2"/>
    <property type="match status" value="1"/>
</dbReference>
<reference evidence="3 4" key="1">
    <citation type="journal article" date="2015" name="Int. J. Syst. Evol. Microbiol.">
        <title>Halomonas salicampi sp. nov., a halotolerant and alkalitolerant bacterium isolated from a saltern soil.</title>
        <authorList>
            <person name="Lee J.C."/>
            <person name="Kim Y.S."/>
            <person name="Yun B.S."/>
            <person name="Whang K.S."/>
        </authorList>
    </citation>
    <scope>NUCLEOTIDE SEQUENCE [LARGE SCALE GENOMIC DNA]</scope>
    <source>
        <strain evidence="3 4">BH103</strain>
    </source>
</reference>
<evidence type="ECO:0000313" key="4">
    <source>
        <dbReference type="Proteomes" id="UP000586119"/>
    </source>
</evidence>
<dbReference type="InterPro" id="IPR017783">
    <property type="entry name" value="ABC_choline_sub-bd"/>
</dbReference>
<evidence type="ECO:0000259" key="2">
    <source>
        <dbReference type="Pfam" id="PF04069"/>
    </source>
</evidence>
<feature type="chain" id="PRO_5030982377" evidence="1">
    <location>
        <begin position="36"/>
        <end position="319"/>
    </location>
</feature>
<dbReference type="RefSeq" id="WP_179929015.1">
    <property type="nucleotide sequence ID" value="NZ_JACCDF010000001.1"/>
</dbReference>
<dbReference type="Pfam" id="PF04069">
    <property type="entry name" value="OpuAC"/>
    <property type="match status" value="1"/>
</dbReference>
<keyword evidence="1" id="KW-0732">Signal</keyword>
<dbReference type="GO" id="GO:0043190">
    <property type="term" value="C:ATP-binding cassette (ABC) transporter complex"/>
    <property type="evidence" value="ECO:0007669"/>
    <property type="project" value="InterPro"/>
</dbReference>
<organism evidence="3 4">
    <name type="scientific">Vreelandella salicampi</name>
    <dbReference type="NCBI Taxonomy" id="1449798"/>
    <lineage>
        <taxon>Bacteria</taxon>
        <taxon>Pseudomonadati</taxon>
        <taxon>Pseudomonadota</taxon>
        <taxon>Gammaproteobacteria</taxon>
        <taxon>Oceanospirillales</taxon>
        <taxon>Halomonadaceae</taxon>
        <taxon>Vreelandella</taxon>
    </lineage>
</organism>
<feature type="signal peptide" evidence="1">
    <location>
        <begin position="1"/>
        <end position="35"/>
    </location>
</feature>
<dbReference type="SUPFAM" id="SSF53850">
    <property type="entry name" value="Periplasmic binding protein-like II"/>
    <property type="match status" value="1"/>
</dbReference>
<sequence length="319" mass="34612">MLQRKNIFSSLSKSTLSKTAGLTAALLLSSGSAVASLDEVRFGVPPWPGVTVKSEVAAQLIEAMGYGTRQSGLAVSVILEGLTRNDVDVYLGGWYPVQTEMVEPLVADDKVEKLVSNIQGATSGLVVPQYVYDAGVTSVADLEAHSERFDSEIQGIEAGTGINTAILEAIEADIAGLGDWNLRESSTAAMLAQAEQKMANEEWVTFVGWEPHWMNVSFDLAYLDDADDAGIAKIESTVWTIVPASLAQEDPQLHRFLSQFVVDIEDQNTWVHGYSYEDRPADEVAAEWIEDNLEIVAEWLDGVEARDGTPAIEAVRAAY</sequence>
<accession>A0A7Z0LI10</accession>
<dbReference type="EMBL" id="JACCDF010000001">
    <property type="protein sequence ID" value="NYS59352.1"/>
    <property type="molecule type" value="Genomic_DNA"/>
</dbReference>
<comment type="caution">
    <text evidence="3">The sequence shown here is derived from an EMBL/GenBank/DDBJ whole genome shotgun (WGS) entry which is preliminary data.</text>
</comment>
<dbReference type="GO" id="GO:0022857">
    <property type="term" value="F:transmembrane transporter activity"/>
    <property type="evidence" value="ECO:0007669"/>
    <property type="project" value="InterPro"/>
</dbReference>
<dbReference type="InterPro" id="IPR007210">
    <property type="entry name" value="ABC_Gly_betaine_transp_sub-bd"/>
</dbReference>
<evidence type="ECO:0000256" key="1">
    <source>
        <dbReference type="SAM" id="SignalP"/>
    </source>
</evidence>
<dbReference type="Proteomes" id="UP000586119">
    <property type="component" value="Unassembled WGS sequence"/>
</dbReference>
<name>A0A7Z0LI10_9GAMM</name>
<proteinExistence type="predicted"/>
<dbReference type="GO" id="GO:0015871">
    <property type="term" value="P:choline transport"/>
    <property type="evidence" value="ECO:0007669"/>
    <property type="project" value="InterPro"/>
</dbReference>
<evidence type="ECO:0000313" key="3">
    <source>
        <dbReference type="EMBL" id="NYS59352.1"/>
    </source>
</evidence>
<gene>
    <name evidence="3" type="ORF">HZS81_01015</name>
</gene>
<dbReference type="AlphaFoldDB" id="A0A7Z0LI10"/>
<protein>
    <submittedName>
        <fullName evidence="3">ABC transporter substrate-binding protein</fullName>
    </submittedName>
</protein>
<dbReference type="GO" id="GO:0042597">
    <property type="term" value="C:periplasmic space"/>
    <property type="evidence" value="ECO:0007669"/>
    <property type="project" value="InterPro"/>
</dbReference>
<dbReference type="CDD" id="cd13640">
    <property type="entry name" value="PBP2_ChoX"/>
    <property type="match status" value="1"/>
</dbReference>